<dbReference type="AlphaFoldDB" id="A0A3B0QR27"/>
<dbReference type="SUPFAM" id="SSF141571">
    <property type="entry name" value="Pentapeptide repeat-like"/>
    <property type="match status" value="1"/>
</dbReference>
<evidence type="ECO:0000313" key="1">
    <source>
        <dbReference type="EMBL" id="VAV82891.1"/>
    </source>
</evidence>
<dbReference type="PANTHER" id="PTHR14136:SF17">
    <property type="entry name" value="BTB_POZ DOMAIN-CONTAINING PROTEIN KCTD9"/>
    <property type="match status" value="1"/>
</dbReference>
<dbReference type="EMBL" id="UOEA01000032">
    <property type="protein sequence ID" value="VAV82891.1"/>
    <property type="molecule type" value="Genomic_DNA"/>
</dbReference>
<name>A0A3B0QR27_9ZZZZ</name>
<reference evidence="1" key="1">
    <citation type="submission" date="2018-06" db="EMBL/GenBank/DDBJ databases">
        <authorList>
            <person name="Zhirakovskaya E."/>
        </authorList>
    </citation>
    <scope>NUCLEOTIDE SEQUENCE</scope>
</reference>
<dbReference type="Pfam" id="PF00805">
    <property type="entry name" value="Pentapeptide"/>
    <property type="match status" value="3"/>
</dbReference>
<organism evidence="1">
    <name type="scientific">hydrothermal vent metagenome</name>
    <dbReference type="NCBI Taxonomy" id="652676"/>
    <lineage>
        <taxon>unclassified sequences</taxon>
        <taxon>metagenomes</taxon>
        <taxon>ecological metagenomes</taxon>
    </lineage>
</organism>
<gene>
    <name evidence="1" type="ORF">MNBD_DELTA01-2072</name>
</gene>
<dbReference type="InterPro" id="IPR001646">
    <property type="entry name" value="5peptide_repeat"/>
</dbReference>
<dbReference type="Gene3D" id="2.160.20.80">
    <property type="entry name" value="E3 ubiquitin-protein ligase SopA"/>
    <property type="match status" value="1"/>
</dbReference>
<proteinExistence type="predicted"/>
<dbReference type="InterPro" id="IPR051082">
    <property type="entry name" value="Pentapeptide-BTB/POZ_domain"/>
</dbReference>
<protein>
    <submittedName>
        <fullName evidence="1">Pentapeptide repeat family protein</fullName>
    </submittedName>
</protein>
<accession>A0A3B0QR27</accession>
<sequence length="441" mass="49033">MPDYTREEVIKKVFRGEDFIGVNLNGLDLSAGKLWGARFAQASLIKANFLSAELSASDFSESILHSAEFRRANLDRAKLSRAIFEEANLSMSSLLGANLTKGDFSGANFNGTFLKEADLSEAKLNWTDFTYSILVDVNLRNAELSSADLEGANLEGADISGANIYNIKTPGWMIEGIKCTHVYRYPYGAHEETKEKSRRNFKEGEFEAIYKSIPTIDICFRDKFNNLDFLRVKDIQRQISEEMPDAGLRFKRVEEFGNDTAVTFGVENKEQLDSVSNRMEELFKDKEYAKEFLLRLGDSALKMLISGSEHKALADSSAPVTINVFNAPVSVITNSGEGHTVVTDSKIDKSAIGAGASVDFSQRYEENRAEIDEGLEELRRFIGEGQRQLVEDFAEAIKGKDDTNAQKAWDIIQRVPEVVTAGTTVYKAAKLVGGYFGFNLS</sequence>
<dbReference type="PANTHER" id="PTHR14136">
    <property type="entry name" value="BTB_POZ DOMAIN-CONTAINING PROTEIN KCTD9"/>
    <property type="match status" value="1"/>
</dbReference>